<organism evidence="1">
    <name type="scientific">Arion vulgaris</name>
    <dbReference type="NCBI Taxonomy" id="1028688"/>
    <lineage>
        <taxon>Eukaryota</taxon>
        <taxon>Metazoa</taxon>
        <taxon>Spiralia</taxon>
        <taxon>Lophotrochozoa</taxon>
        <taxon>Mollusca</taxon>
        <taxon>Gastropoda</taxon>
        <taxon>Heterobranchia</taxon>
        <taxon>Euthyneura</taxon>
        <taxon>Panpulmonata</taxon>
        <taxon>Eupulmonata</taxon>
        <taxon>Stylommatophora</taxon>
        <taxon>Helicina</taxon>
        <taxon>Arionoidea</taxon>
        <taxon>Arionidae</taxon>
        <taxon>Arion</taxon>
    </lineage>
</organism>
<accession>A0A0B7B582</accession>
<protein>
    <submittedName>
        <fullName evidence="1">Uncharacterized protein</fullName>
    </submittedName>
</protein>
<name>A0A0B7B582_9EUPU</name>
<reference evidence="1" key="1">
    <citation type="submission" date="2014-12" db="EMBL/GenBank/DDBJ databases">
        <title>Insight into the proteome of Arion vulgaris.</title>
        <authorList>
            <person name="Aradska J."/>
            <person name="Bulat T."/>
            <person name="Smidak R."/>
            <person name="Sarate P."/>
            <person name="Gangsoo J."/>
            <person name="Sialana F."/>
            <person name="Bilban M."/>
            <person name="Lubec G."/>
        </authorList>
    </citation>
    <scope>NUCLEOTIDE SEQUENCE</scope>
    <source>
        <tissue evidence="1">Skin</tissue>
    </source>
</reference>
<dbReference type="AlphaFoldDB" id="A0A0B7B582"/>
<gene>
    <name evidence="1" type="primary">ORF162718</name>
</gene>
<proteinExistence type="predicted"/>
<evidence type="ECO:0000313" key="1">
    <source>
        <dbReference type="EMBL" id="CEK88027.1"/>
    </source>
</evidence>
<dbReference type="EMBL" id="HACG01041162">
    <property type="protein sequence ID" value="CEK88027.1"/>
    <property type="molecule type" value="Transcribed_RNA"/>
</dbReference>
<sequence length="58" mass="6487">MRSLGLLLELQSSGFVQHLVDGMSFLPIGTELYREIWLNQVNPSSLETRNTETSHGPS</sequence>